<reference evidence="1 2" key="1">
    <citation type="submission" date="2023-02" db="EMBL/GenBank/DDBJ databases">
        <title>Gemone sequence of Telluria chitinolytica ACM 3522T.</title>
        <authorList>
            <person name="Frediansyah A."/>
            <person name="Miess H."/>
            <person name="Gross H."/>
        </authorList>
    </citation>
    <scope>NUCLEOTIDE SEQUENCE [LARGE SCALE GENOMIC DNA]</scope>
    <source>
        <strain evidence="1 2">ACM 3522</strain>
    </source>
</reference>
<protein>
    <submittedName>
        <fullName evidence="1">Uncharacterized protein</fullName>
    </submittedName>
</protein>
<dbReference type="EMBL" id="CP119083">
    <property type="protein sequence ID" value="WEF34375.1"/>
    <property type="molecule type" value="Genomic_DNA"/>
</dbReference>
<accession>A0ABY8BEY0</accession>
<gene>
    <name evidence="1" type="ORF">PX653_06265</name>
</gene>
<proteinExistence type="predicted"/>
<name>A0ABY8BEY0_9BURK</name>
<organism evidence="1 2">
    <name type="scientific">Pseudoduganella chitinolytica</name>
    <dbReference type="NCBI Taxonomy" id="34070"/>
    <lineage>
        <taxon>Bacteria</taxon>
        <taxon>Pseudomonadati</taxon>
        <taxon>Pseudomonadota</taxon>
        <taxon>Betaproteobacteria</taxon>
        <taxon>Burkholderiales</taxon>
        <taxon>Oxalobacteraceae</taxon>
        <taxon>Telluria group</taxon>
        <taxon>Pseudoduganella</taxon>
    </lineage>
</organism>
<evidence type="ECO:0000313" key="1">
    <source>
        <dbReference type="EMBL" id="WEF34375.1"/>
    </source>
</evidence>
<sequence length="765" mass="84187">MDDDTAGQQPTIGTGFAAFQLAKALMASVSSPDAAARERAAGRVASWEEILGHLFAGSASYGSRTPIDDVPAWATLEVMTGGFATGRMLAGGPLQPYEHQLLDRIVPAGQGKDRLALNLYFLTDAGLGELQAWLRSGHYDVRVPEEGALLTVAWLAANGHADAARDIVAAIAPFFPTLRFYPVPDYRPRHFGPRVHVQEVGAVARQLADIRPNRHVIAQKRAAEVWAPLHDRALSLFAETMGDEFWPCQQRPVDWSARVATLLAEYAAQYSANQIPAKYRKPGSHHAQLHAFLQRCATSFETLTGRDVGRIRHILRCSVAKRGMPAAPSSQAYRRRQMDDVRAPLYADIATVVGRRLASYPAADGLDDIESVQQSVAPDEGSDAVPAGTAIPRHIARKLERCMNETPELLVRRGLISSGEVLATVLPQLTSGLRSLGIDDPALRGLYAAIYRAFRRRRSLLLLDLQSQVRLEELPWVAAIEGLRNENLSSRAAARQALEATTLLALEFFPHAILPNRLVRELGALATSAGVDVPLVEELATDIFMGEFSPKFLDAARVAGTLLRGSLYATYYGIDYDAVDRLGADSSSSATFTWPWQKARMRGPDFAALCAARAGVALGSLRPATNGMIIEQQQILTTQNLAPLVVRLDLRAALQGRLQQMARSCFKWICARNQRQLDDWHGRLLRVKNSAYAWRQMIFFLSLLPSEEVLAFLAWADEFQARQSPAWQRRFQPAMHGLRGAVEGSASQGNGPFLGWSDSRHWLME</sequence>
<keyword evidence="2" id="KW-1185">Reference proteome</keyword>
<evidence type="ECO:0000313" key="2">
    <source>
        <dbReference type="Proteomes" id="UP001216510"/>
    </source>
</evidence>
<dbReference type="RefSeq" id="WP_277417053.1">
    <property type="nucleotide sequence ID" value="NZ_CP119083.1"/>
</dbReference>
<dbReference type="Proteomes" id="UP001216510">
    <property type="component" value="Chromosome"/>
</dbReference>